<gene>
    <name evidence="7" type="ORF">COV49_04105</name>
</gene>
<keyword evidence="2" id="KW-0488">Methylation</keyword>
<dbReference type="NCBIfam" id="TIGR02532">
    <property type="entry name" value="IV_pilin_GFxxxE"/>
    <property type="match status" value="1"/>
</dbReference>
<dbReference type="Gene3D" id="3.30.700.10">
    <property type="entry name" value="Glycoprotein, Type 4 Pilin"/>
    <property type="match status" value="1"/>
</dbReference>
<name>A0A2M6K8F8_9BACT</name>
<evidence type="ECO:0008006" key="9">
    <source>
        <dbReference type="Google" id="ProtNLM"/>
    </source>
</evidence>
<accession>A0A2M6K8F8</accession>
<dbReference type="EMBL" id="PCWW01000069">
    <property type="protein sequence ID" value="PIR12868.1"/>
    <property type="molecule type" value="Genomic_DNA"/>
</dbReference>
<evidence type="ECO:0000256" key="3">
    <source>
        <dbReference type="ARBA" id="ARBA00022692"/>
    </source>
</evidence>
<comment type="caution">
    <text evidence="7">The sequence shown here is derived from an EMBL/GenBank/DDBJ whole genome shotgun (WGS) entry which is preliminary data.</text>
</comment>
<proteinExistence type="predicted"/>
<dbReference type="InterPro" id="IPR000983">
    <property type="entry name" value="Bac_GSPG_pilin"/>
</dbReference>
<dbReference type="AlphaFoldDB" id="A0A2M6K8F8"/>
<protein>
    <recommendedName>
        <fullName evidence="9">Type II secretion system protein GspG C-terminal domain-containing protein</fullName>
    </recommendedName>
</protein>
<evidence type="ECO:0000313" key="7">
    <source>
        <dbReference type="EMBL" id="PIR12868.1"/>
    </source>
</evidence>
<evidence type="ECO:0000256" key="6">
    <source>
        <dbReference type="SAM" id="Phobius"/>
    </source>
</evidence>
<feature type="transmembrane region" description="Helical" evidence="6">
    <location>
        <begin position="12"/>
        <end position="32"/>
    </location>
</feature>
<keyword evidence="3 6" id="KW-0812">Transmembrane</keyword>
<evidence type="ECO:0000256" key="2">
    <source>
        <dbReference type="ARBA" id="ARBA00022481"/>
    </source>
</evidence>
<keyword evidence="4 6" id="KW-1133">Transmembrane helix</keyword>
<dbReference type="GO" id="GO:0016020">
    <property type="term" value="C:membrane"/>
    <property type="evidence" value="ECO:0007669"/>
    <property type="project" value="UniProtKB-SubCell"/>
</dbReference>
<dbReference type="GO" id="GO:0015628">
    <property type="term" value="P:protein secretion by the type II secretion system"/>
    <property type="evidence" value="ECO:0007669"/>
    <property type="project" value="InterPro"/>
</dbReference>
<dbReference type="GO" id="GO:0015627">
    <property type="term" value="C:type II protein secretion system complex"/>
    <property type="evidence" value="ECO:0007669"/>
    <property type="project" value="InterPro"/>
</dbReference>
<dbReference type="InterPro" id="IPR012902">
    <property type="entry name" value="N_methyl_site"/>
</dbReference>
<dbReference type="PANTHER" id="PTHR30093:SF44">
    <property type="entry name" value="TYPE II SECRETION SYSTEM CORE PROTEIN G"/>
    <property type="match status" value="1"/>
</dbReference>
<comment type="subcellular location">
    <subcellularLocation>
        <location evidence="1">Membrane</location>
        <topology evidence="1">Single-pass membrane protein</topology>
    </subcellularLocation>
</comment>
<dbReference type="PROSITE" id="PS00409">
    <property type="entry name" value="PROKAR_NTER_METHYL"/>
    <property type="match status" value="1"/>
</dbReference>
<dbReference type="PANTHER" id="PTHR30093">
    <property type="entry name" value="GENERAL SECRETION PATHWAY PROTEIN G"/>
    <property type="match status" value="1"/>
</dbReference>
<reference evidence="7 8" key="1">
    <citation type="submission" date="2017-09" db="EMBL/GenBank/DDBJ databases">
        <title>Depth-based differentiation of microbial function through sediment-hosted aquifers and enrichment of novel symbionts in the deep terrestrial subsurface.</title>
        <authorList>
            <person name="Probst A.J."/>
            <person name="Ladd B."/>
            <person name="Jarett J.K."/>
            <person name="Geller-Mcgrath D.E."/>
            <person name="Sieber C.M."/>
            <person name="Emerson J.B."/>
            <person name="Anantharaman K."/>
            <person name="Thomas B.C."/>
            <person name="Malmstrom R."/>
            <person name="Stieglmeier M."/>
            <person name="Klingl A."/>
            <person name="Woyke T."/>
            <person name="Ryan C.M."/>
            <person name="Banfield J.F."/>
        </authorList>
    </citation>
    <scope>NUCLEOTIDE SEQUENCE [LARGE SCALE GENOMIC DNA]</scope>
    <source>
        <strain evidence="7">CG11_big_fil_rev_8_21_14_0_20_39_10</strain>
    </source>
</reference>
<dbReference type="SUPFAM" id="SSF54523">
    <property type="entry name" value="Pili subunits"/>
    <property type="match status" value="1"/>
</dbReference>
<dbReference type="PRINTS" id="PR00813">
    <property type="entry name" value="BCTERIALGSPG"/>
</dbReference>
<dbReference type="Pfam" id="PF07963">
    <property type="entry name" value="N_methyl"/>
    <property type="match status" value="1"/>
</dbReference>
<dbReference type="Proteomes" id="UP000230869">
    <property type="component" value="Unassembled WGS sequence"/>
</dbReference>
<evidence type="ECO:0000256" key="4">
    <source>
        <dbReference type="ARBA" id="ARBA00022989"/>
    </source>
</evidence>
<organism evidence="7 8">
    <name type="scientific">Candidatus Falkowbacteria bacterium CG11_big_fil_rev_8_21_14_0_20_39_10</name>
    <dbReference type="NCBI Taxonomy" id="1974570"/>
    <lineage>
        <taxon>Bacteria</taxon>
        <taxon>Candidatus Falkowiibacteriota</taxon>
    </lineage>
</organism>
<keyword evidence="5 6" id="KW-0472">Membrane</keyword>
<sequence>MLKFKNNKKGFTLVELLLVISIIGFLSTLAVVNLKNVRIKARDVARLANIDSLTKALEFYYYDHGEYPDVLDDPEFNWENYYEEMYIILHDGGYIGFNNNSSKFANLFIKTASAMLMLVPNIGIQDPLVKSLGSDWSYGYYNNADKQSYVLRVRFEKNDSGITKKRYMGNLIDDGFTGGCDDSAYFCISSAKNFTPNYRPTDRPPASPYF</sequence>
<evidence type="ECO:0000313" key="8">
    <source>
        <dbReference type="Proteomes" id="UP000230869"/>
    </source>
</evidence>
<evidence type="ECO:0000256" key="1">
    <source>
        <dbReference type="ARBA" id="ARBA00004167"/>
    </source>
</evidence>
<dbReference type="InterPro" id="IPR045584">
    <property type="entry name" value="Pilin-like"/>
</dbReference>
<evidence type="ECO:0000256" key="5">
    <source>
        <dbReference type="ARBA" id="ARBA00023136"/>
    </source>
</evidence>